<feature type="domain" description="RCC1-like" evidence="3">
    <location>
        <begin position="644"/>
        <end position="910"/>
    </location>
</feature>
<reference evidence="4" key="1">
    <citation type="submission" date="2021-01" db="EMBL/GenBank/DDBJ databases">
        <authorList>
            <consortium name="Genoscope - CEA"/>
            <person name="William W."/>
        </authorList>
    </citation>
    <scope>NUCLEOTIDE SEQUENCE</scope>
</reference>
<dbReference type="InterPro" id="IPR000408">
    <property type="entry name" value="Reg_chr_condens"/>
</dbReference>
<evidence type="ECO:0000313" key="5">
    <source>
        <dbReference type="Proteomes" id="UP000688137"/>
    </source>
</evidence>
<feature type="repeat" description="RCC1" evidence="2">
    <location>
        <begin position="745"/>
        <end position="794"/>
    </location>
</feature>
<feature type="repeat" description="RCC1" evidence="2">
    <location>
        <begin position="893"/>
        <end position="941"/>
    </location>
</feature>
<dbReference type="InterPro" id="IPR051210">
    <property type="entry name" value="Ub_ligase/GEF_domain"/>
</dbReference>
<name>A0A8S1KKS8_PARPR</name>
<accession>A0A8S1KKS8</accession>
<dbReference type="PROSITE" id="PS00626">
    <property type="entry name" value="RCC1_2"/>
    <property type="match status" value="1"/>
</dbReference>
<evidence type="ECO:0000256" key="1">
    <source>
        <dbReference type="ARBA" id="ARBA00022737"/>
    </source>
</evidence>
<feature type="repeat" description="RCC1" evidence="2">
    <location>
        <begin position="644"/>
        <end position="693"/>
    </location>
</feature>
<sequence>MGTCLANNVKMSEDYMKNYQNQKQFTYQQKQQVSLEEEPIHMFNIEIDLQNPVFTLHHYDPLLIEDIYQSELSTDGNVKSNFENPKQVQRLKLENPKEFKRVFKELRSQYYTLQNYILPNIKVEQIKNDYYMVSPIINNNNTREDINGVIRQVVDYKGKSLINIVQSESKYVAIYCKIIQDENIRFIDTLQDYNLNKFNKIQQGNMFFYQILDNQIQNNHLPNYFNGNYICELLIQKNKNKPNLLQLKIDLNDGLYLLSYQSLKEHMKRRFMKQYHLWSCFCLSDNRNKPYFACAIFVNYLKKQHIDLNIEEELSRISKGGIMYFTFDRIKCLDLKYQLKQEELNYILSSEIVKEVIQVSLSNTRILMSFLEQKFSIKIKDKIRLIGNIDSHYFTSKAFYKYNNFIESFQTKIESLQSIREKAYEWLSRNNQQTSYELYLPSIFYNLKNIKFYIPNSLILYQWIEYLKQIDCQNIIQDANLLLQIQNTDLVMETQNYDLIQYQLFDALLKGHYLESQFQCNQESQRFYEIAIKISRQCFGDFRNRGSILYPIEAFCWHRLSVFTSQNGDIEYQSVIQYFFSQFIQIPLPCNNIQCHNYKNKDLIQVLRASIKGFMLYDWLFKRFNELQGENIQIFEPQFCYQPGQIILWGFNQNYQLGQMYQLKYKIPISLKSDVMFVKMACGYKHTLAISNTGRVYCWGNNEDGKCGKPSDIKYVEYPHLIESSFDCISIECGHDHSVYVNSKGIVYSWGCGEGGLLGNNNMISTHIPQQVLIPGACKQMKCGGLHNAAIVEDRLYVWGRGDGGQLGLPLELGMEIAIPTKVDIENIQSVACGDAHTIVLNNQKQVYGWGYNEQGQLGLSLDITSVIQPTLLIEDVDSIYAGSLQSYFLKNGNLYGCGCNDDGQLGIDTNIEQKGIQMILNYKIDNIAIGQDHTLCQSQGKVYGWGLNKFGELCKQIQTKPMELFAYKVQSIGCGAYHSGVVIAGTEKYSAYNNEYDYKIQLIE</sequence>
<evidence type="ECO:0000259" key="3">
    <source>
        <dbReference type="Pfam" id="PF25390"/>
    </source>
</evidence>
<dbReference type="Proteomes" id="UP000688137">
    <property type="component" value="Unassembled WGS sequence"/>
</dbReference>
<gene>
    <name evidence="4" type="ORF">PPRIM_AZ9-3.1.T0200347</name>
</gene>
<comment type="caution">
    <text evidence="4">The sequence shown here is derived from an EMBL/GenBank/DDBJ whole genome shotgun (WGS) entry which is preliminary data.</text>
</comment>
<dbReference type="PROSITE" id="PS50012">
    <property type="entry name" value="RCC1_3"/>
    <property type="match status" value="7"/>
</dbReference>
<feature type="repeat" description="RCC1" evidence="2">
    <location>
        <begin position="694"/>
        <end position="744"/>
    </location>
</feature>
<feature type="repeat" description="RCC1" evidence="2">
    <location>
        <begin position="941"/>
        <end position="986"/>
    </location>
</feature>
<proteinExistence type="predicted"/>
<evidence type="ECO:0000256" key="2">
    <source>
        <dbReference type="PROSITE-ProRule" id="PRU00235"/>
    </source>
</evidence>
<organism evidence="4 5">
    <name type="scientific">Paramecium primaurelia</name>
    <dbReference type="NCBI Taxonomy" id="5886"/>
    <lineage>
        <taxon>Eukaryota</taxon>
        <taxon>Sar</taxon>
        <taxon>Alveolata</taxon>
        <taxon>Ciliophora</taxon>
        <taxon>Intramacronucleata</taxon>
        <taxon>Oligohymenophorea</taxon>
        <taxon>Peniculida</taxon>
        <taxon>Parameciidae</taxon>
        <taxon>Paramecium</taxon>
    </lineage>
</organism>
<dbReference type="PANTHER" id="PTHR22870">
    <property type="entry name" value="REGULATOR OF CHROMOSOME CONDENSATION"/>
    <property type="match status" value="1"/>
</dbReference>
<dbReference type="AlphaFoldDB" id="A0A8S1KKS8"/>
<dbReference type="Pfam" id="PF25390">
    <property type="entry name" value="WD40_RLD"/>
    <property type="match status" value="1"/>
</dbReference>
<dbReference type="OMA" id="NIDSHYF"/>
<keyword evidence="1" id="KW-0677">Repeat</keyword>
<dbReference type="PANTHER" id="PTHR22870:SF155">
    <property type="entry name" value="E3 UBIQUITIN-PROTEIN LIGASE HERC1-RELATED"/>
    <property type="match status" value="1"/>
</dbReference>
<feature type="repeat" description="RCC1" evidence="2">
    <location>
        <begin position="794"/>
        <end position="844"/>
    </location>
</feature>
<dbReference type="EMBL" id="CAJJDM010000017">
    <property type="protein sequence ID" value="CAD8053472.1"/>
    <property type="molecule type" value="Genomic_DNA"/>
</dbReference>
<keyword evidence="5" id="KW-1185">Reference proteome</keyword>
<protein>
    <recommendedName>
        <fullName evidence="3">RCC1-like domain-containing protein</fullName>
    </recommendedName>
</protein>
<evidence type="ECO:0000313" key="4">
    <source>
        <dbReference type="EMBL" id="CAD8053472.1"/>
    </source>
</evidence>
<dbReference type="InterPro" id="IPR058923">
    <property type="entry name" value="RCC1-like_dom"/>
</dbReference>
<feature type="repeat" description="RCC1" evidence="2">
    <location>
        <begin position="845"/>
        <end position="893"/>
    </location>
</feature>